<dbReference type="GO" id="GO:0002100">
    <property type="term" value="P:tRNA wobble adenosine to inosine editing"/>
    <property type="evidence" value="ECO:0007669"/>
    <property type="project" value="UniProtKB-UniRule"/>
</dbReference>
<comment type="caution">
    <text evidence="10">The sequence shown here is derived from an EMBL/GenBank/DDBJ whole genome shotgun (WGS) entry which is preliminary data.</text>
</comment>
<dbReference type="FunFam" id="3.40.140.10:FF:000005">
    <property type="entry name" value="tRNA-specific adenosine deaminase"/>
    <property type="match status" value="1"/>
</dbReference>
<evidence type="ECO:0000313" key="10">
    <source>
        <dbReference type="EMBL" id="RDH40721.1"/>
    </source>
</evidence>
<dbReference type="InterPro" id="IPR016192">
    <property type="entry name" value="APOBEC/CMP_deaminase_Zn-bd"/>
</dbReference>
<dbReference type="PROSITE" id="PS00903">
    <property type="entry name" value="CYT_DCMP_DEAMINASES_1"/>
    <property type="match status" value="1"/>
</dbReference>
<feature type="binding site" evidence="8">
    <location>
        <position position="89"/>
    </location>
    <ligand>
        <name>Zn(2+)</name>
        <dbReference type="ChEBI" id="CHEBI:29105"/>
        <note>catalytic</note>
    </ligand>
</feature>
<keyword evidence="6 8" id="KW-0862">Zinc</keyword>
<evidence type="ECO:0000259" key="9">
    <source>
        <dbReference type="PROSITE" id="PS51747"/>
    </source>
</evidence>
<protein>
    <recommendedName>
        <fullName evidence="8">tRNA-specific adenosine deaminase</fullName>
        <ecNumber evidence="8">3.5.4.33</ecNumber>
    </recommendedName>
</protein>
<evidence type="ECO:0000256" key="1">
    <source>
        <dbReference type="ARBA" id="ARBA00010669"/>
    </source>
</evidence>
<keyword evidence="11" id="KW-1185">Reference proteome</keyword>
<evidence type="ECO:0000313" key="11">
    <source>
        <dbReference type="Proteomes" id="UP000226429"/>
    </source>
</evidence>
<name>A0A370CIN1_9COXI</name>
<dbReference type="NCBIfam" id="NF008113">
    <property type="entry name" value="PRK10860.1"/>
    <property type="match status" value="1"/>
</dbReference>
<dbReference type="InterPro" id="IPR016193">
    <property type="entry name" value="Cytidine_deaminase-like"/>
</dbReference>
<comment type="subunit">
    <text evidence="2 8">Homodimer.</text>
</comment>
<dbReference type="PROSITE" id="PS51747">
    <property type="entry name" value="CYT_DCMP_DEAMINASES_2"/>
    <property type="match status" value="1"/>
</dbReference>
<proteinExistence type="inferred from homology"/>
<feature type="binding site" evidence="8">
    <location>
        <position position="86"/>
    </location>
    <ligand>
        <name>Zn(2+)</name>
        <dbReference type="ChEBI" id="CHEBI:29105"/>
        <note>catalytic</note>
    </ligand>
</feature>
<dbReference type="AlphaFoldDB" id="A0A370CIN1"/>
<dbReference type="EMBL" id="NMOS02000004">
    <property type="protein sequence ID" value="RDH40721.1"/>
    <property type="molecule type" value="Genomic_DNA"/>
</dbReference>
<evidence type="ECO:0000256" key="4">
    <source>
        <dbReference type="ARBA" id="ARBA00022723"/>
    </source>
</evidence>
<comment type="similarity">
    <text evidence="1">Belongs to the cytidine and deoxycytidylate deaminase family. ADAT2 subfamily.</text>
</comment>
<feature type="active site" description="Proton donor" evidence="8">
    <location>
        <position position="58"/>
    </location>
</feature>
<evidence type="ECO:0000256" key="2">
    <source>
        <dbReference type="ARBA" id="ARBA00011738"/>
    </source>
</evidence>
<accession>A0A370CIN1</accession>
<dbReference type="Proteomes" id="UP000226429">
    <property type="component" value="Unassembled WGS sequence"/>
</dbReference>
<dbReference type="Pfam" id="PF00383">
    <property type="entry name" value="dCMP_cyt_deam_1"/>
    <property type="match status" value="1"/>
</dbReference>
<feature type="domain" description="CMP/dCMP-type deaminase" evidence="9">
    <location>
        <begin position="5"/>
        <end position="115"/>
    </location>
</feature>
<keyword evidence="4 8" id="KW-0479">Metal-binding</keyword>
<dbReference type="SUPFAM" id="SSF53927">
    <property type="entry name" value="Cytidine deaminase-like"/>
    <property type="match status" value="1"/>
</dbReference>
<sequence>MSQLETDIYYMQQALICADDAEKSGEVPVGAVVVMDKQLISTAYNQTIAKCDPTAHAEMRVLKQAAKQSNNHRLLGATLYVTLEPCLMCVGAMIQARIKRLVFGAYDNRLGAVVSLFHLLSLKGLNHSFDFTDGILADRCAERLQQFFKQKRHSVQRKL</sequence>
<dbReference type="HAMAP" id="MF_00972">
    <property type="entry name" value="tRNA_aden_deaminase"/>
    <property type="match status" value="1"/>
</dbReference>
<evidence type="ECO:0000256" key="8">
    <source>
        <dbReference type="HAMAP-Rule" id="MF_00972"/>
    </source>
</evidence>
<dbReference type="GO" id="GO:0008270">
    <property type="term" value="F:zinc ion binding"/>
    <property type="evidence" value="ECO:0007669"/>
    <property type="project" value="UniProtKB-UniRule"/>
</dbReference>
<dbReference type="Gene3D" id="3.40.140.10">
    <property type="entry name" value="Cytidine Deaminase, domain 2"/>
    <property type="match status" value="1"/>
</dbReference>
<feature type="binding site" evidence="8">
    <location>
        <position position="56"/>
    </location>
    <ligand>
        <name>Zn(2+)</name>
        <dbReference type="ChEBI" id="CHEBI:29105"/>
        <note>catalytic</note>
    </ligand>
</feature>
<comment type="cofactor">
    <cofactor evidence="8">
        <name>Zn(2+)</name>
        <dbReference type="ChEBI" id="CHEBI:29105"/>
    </cofactor>
    <text evidence="8">Binds 1 zinc ion per subunit.</text>
</comment>
<reference evidence="10 11" key="2">
    <citation type="journal article" date="2018" name="J. Invertebr. Pathol.">
        <title>'Candidatus Aquirickettsiella gammari' (Gammaproteobacteria: Legionellales: Coxiellaceae): A bacterial pathogen of the freshwater crustacean Gammarus fossarum (Malacostraca: Amphipoda).</title>
        <authorList>
            <person name="Bojko J."/>
            <person name="Dunn A.M."/>
            <person name="Stebbing P.D."/>
            <person name="van Aerle R."/>
            <person name="Bacela-Spychalska K."/>
            <person name="Bean T.P."/>
            <person name="Urrutia A."/>
            <person name="Stentiford G.D."/>
        </authorList>
    </citation>
    <scope>NUCLEOTIDE SEQUENCE [LARGE SCALE GENOMIC DNA]</scope>
    <source>
        <strain evidence="10">RA15029</strain>
    </source>
</reference>
<dbReference type="InterPro" id="IPR028883">
    <property type="entry name" value="tRNA_aden_deaminase"/>
</dbReference>
<comment type="catalytic activity">
    <reaction evidence="7 8">
        <text>adenosine(34) in tRNA + H2O + H(+) = inosine(34) in tRNA + NH4(+)</text>
        <dbReference type="Rhea" id="RHEA:43168"/>
        <dbReference type="Rhea" id="RHEA-COMP:10373"/>
        <dbReference type="Rhea" id="RHEA-COMP:10374"/>
        <dbReference type="ChEBI" id="CHEBI:15377"/>
        <dbReference type="ChEBI" id="CHEBI:15378"/>
        <dbReference type="ChEBI" id="CHEBI:28938"/>
        <dbReference type="ChEBI" id="CHEBI:74411"/>
        <dbReference type="ChEBI" id="CHEBI:82852"/>
        <dbReference type="EC" id="3.5.4.33"/>
    </reaction>
</comment>
<comment type="function">
    <text evidence="8">Catalyzes the deamination of adenosine to inosine at the wobble position 34 of tRNA(Arg2).</text>
</comment>
<dbReference type="CDD" id="cd01285">
    <property type="entry name" value="nucleoside_deaminase"/>
    <property type="match status" value="1"/>
</dbReference>
<reference evidence="10 11" key="1">
    <citation type="journal article" date="2017" name="Int. J. Syst. Evol. Microbiol.">
        <title>Aquarickettsiella crustaci n. gen. n. sp. (Gammaproteobacteria: Legionellales: Coxiellaceae); a bacterial pathogen of the freshwater crustacean: Gammarus fossarum (Malacostraca: Amphipoda).</title>
        <authorList>
            <person name="Bojko J."/>
            <person name="Dunn A.M."/>
            <person name="Stebbing P.D."/>
            <person name="Van Aerle R."/>
            <person name="Bacela-Spychalska K."/>
            <person name="Bean T.P."/>
            <person name="Stentiford G.D."/>
        </authorList>
    </citation>
    <scope>NUCLEOTIDE SEQUENCE [LARGE SCALE GENOMIC DNA]</scope>
    <source>
        <strain evidence="10">RA15029</strain>
    </source>
</reference>
<organism evidence="10 11">
    <name type="scientific">Candidatus Aquirickettsiella gammari</name>
    <dbReference type="NCBI Taxonomy" id="2016198"/>
    <lineage>
        <taxon>Bacteria</taxon>
        <taxon>Pseudomonadati</taxon>
        <taxon>Pseudomonadota</taxon>
        <taxon>Gammaproteobacteria</taxon>
        <taxon>Legionellales</taxon>
        <taxon>Coxiellaceae</taxon>
        <taxon>Candidatus Aquirickettsiella</taxon>
    </lineage>
</organism>
<dbReference type="EC" id="3.5.4.33" evidence="8"/>
<gene>
    <name evidence="8" type="primary">tadA</name>
    <name evidence="10" type="ORF">CFE62_001990</name>
</gene>
<evidence type="ECO:0000256" key="7">
    <source>
        <dbReference type="ARBA" id="ARBA00048045"/>
    </source>
</evidence>
<evidence type="ECO:0000256" key="3">
    <source>
        <dbReference type="ARBA" id="ARBA00022694"/>
    </source>
</evidence>
<dbReference type="PANTHER" id="PTHR11079">
    <property type="entry name" value="CYTOSINE DEAMINASE FAMILY MEMBER"/>
    <property type="match status" value="1"/>
</dbReference>
<dbReference type="GO" id="GO:0052717">
    <property type="term" value="F:tRNA-specific adenosine-34 deaminase activity"/>
    <property type="evidence" value="ECO:0007669"/>
    <property type="project" value="UniProtKB-UniRule"/>
</dbReference>
<dbReference type="PANTHER" id="PTHR11079:SF202">
    <property type="entry name" value="TRNA-SPECIFIC ADENOSINE DEAMINASE"/>
    <property type="match status" value="1"/>
</dbReference>
<evidence type="ECO:0000256" key="5">
    <source>
        <dbReference type="ARBA" id="ARBA00022801"/>
    </source>
</evidence>
<evidence type="ECO:0000256" key="6">
    <source>
        <dbReference type="ARBA" id="ARBA00022833"/>
    </source>
</evidence>
<keyword evidence="3 8" id="KW-0819">tRNA processing</keyword>
<keyword evidence="5 8" id="KW-0378">Hydrolase</keyword>
<dbReference type="InterPro" id="IPR002125">
    <property type="entry name" value="CMP_dCMP_dom"/>
</dbReference>